<accession>K0R937</accession>
<dbReference type="PANTHER" id="PTHR45890">
    <property type="entry name" value="AARF DOMAIN CONTAINING KINASE 2 (PREDICTED)"/>
    <property type="match status" value="1"/>
</dbReference>
<dbReference type="CDD" id="cd13971">
    <property type="entry name" value="ADCK2-like"/>
    <property type="match status" value="1"/>
</dbReference>
<feature type="domain" description="Protein kinase" evidence="2">
    <location>
        <begin position="262"/>
        <end position="600"/>
    </location>
</feature>
<dbReference type="OrthoDB" id="427480at2759"/>
<dbReference type="GO" id="GO:0005524">
    <property type="term" value="F:ATP binding"/>
    <property type="evidence" value="ECO:0007669"/>
    <property type="project" value="InterPro"/>
</dbReference>
<name>K0R937_THAOC</name>
<proteinExistence type="inferred from homology"/>
<dbReference type="EMBL" id="AGNL01044631">
    <property type="protein sequence ID" value="EJK49590.1"/>
    <property type="molecule type" value="Genomic_DNA"/>
</dbReference>
<dbReference type="Gene3D" id="1.10.510.10">
    <property type="entry name" value="Transferase(Phosphotransferase) domain 1"/>
    <property type="match status" value="1"/>
</dbReference>
<keyword evidence="4" id="KW-1185">Reference proteome</keyword>
<evidence type="ECO:0000259" key="2">
    <source>
        <dbReference type="PROSITE" id="PS50011"/>
    </source>
</evidence>
<dbReference type="InterPro" id="IPR044095">
    <property type="entry name" value="ADCK2_dom"/>
</dbReference>
<dbReference type="GO" id="GO:0004672">
    <property type="term" value="F:protein kinase activity"/>
    <property type="evidence" value="ECO:0007669"/>
    <property type="project" value="InterPro"/>
</dbReference>
<dbReference type="SUPFAM" id="SSF56112">
    <property type="entry name" value="Protein kinase-like (PK-like)"/>
    <property type="match status" value="1"/>
</dbReference>
<dbReference type="Pfam" id="PF03109">
    <property type="entry name" value="ABC1"/>
    <property type="match status" value="1"/>
</dbReference>
<sequence length="604" mass="67441">MYYPYCRTAVRRLGGPAVVACFTLSTSSTAESRACRCEETPVKSEGPPLVQPLPQNFSPLGGESSVSSGASPTARRHRWTVILGKWARWGGAARSNDTDVSSSSWWCRFQSVFIALRGLEIVLRLAPLAVLAPTAWLVDCVSPRRNELESDGDKPALTRQFTRQFQSMTSLQERNMNSGNWASNLSWRYTLYSLQNLGPAFVKLGQWAATRRDLFPPHVCNRLSQLHDTVITHPFRYTHQALVDAFGDDYEHRGLVLRRGRNDEGTVIGSGSAAQVYKGTMTHVTDSGSYEKTVAVKVLHPNTKQLVERDLALMQCTADLIDRLVPIQMVKMLSLPRAAKTFSDVLRQQTDLRIEGRNLITFRENFQCDDGTVRIVFPRPEEGWVSERVLVEDFMDGAVSISAYLLDDSEVGRKIRKKLAGPLLRAFLKMVFTDNFLHSDLHPGNVLVKATKSSKNPLRTNYTLVFLDAGISTSLRPNDRKNLKDLFRAIVMNDGYKAGSLMVERARYERCSSLPEGKHFFASGVAEIVDEFHDRKREGLTLGAVRIGALLARVLDLCRTYGVEIDPEMSSVVVSMLVLEGLGRSLDPDLNLMKAAIPFLIGRV</sequence>
<evidence type="ECO:0000256" key="1">
    <source>
        <dbReference type="ARBA" id="ARBA00009670"/>
    </source>
</evidence>
<protein>
    <recommendedName>
        <fullName evidence="2">Protein kinase domain-containing protein</fullName>
    </recommendedName>
</protein>
<evidence type="ECO:0000313" key="3">
    <source>
        <dbReference type="EMBL" id="EJK49590.1"/>
    </source>
</evidence>
<dbReference type="InterPro" id="IPR052402">
    <property type="entry name" value="ADCK_kinase"/>
</dbReference>
<dbReference type="InterPro" id="IPR011009">
    <property type="entry name" value="Kinase-like_dom_sf"/>
</dbReference>
<organism evidence="3 4">
    <name type="scientific">Thalassiosira oceanica</name>
    <name type="common">Marine diatom</name>
    <dbReference type="NCBI Taxonomy" id="159749"/>
    <lineage>
        <taxon>Eukaryota</taxon>
        <taxon>Sar</taxon>
        <taxon>Stramenopiles</taxon>
        <taxon>Ochrophyta</taxon>
        <taxon>Bacillariophyta</taxon>
        <taxon>Coscinodiscophyceae</taxon>
        <taxon>Thalassiosirophycidae</taxon>
        <taxon>Thalassiosirales</taxon>
        <taxon>Thalassiosiraceae</taxon>
        <taxon>Thalassiosira</taxon>
    </lineage>
</organism>
<dbReference type="InterPro" id="IPR004147">
    <property type="entry name" value="ABC1_dom"/>
</dbReference>
<dbReference type="PANTHER" id="PTHR45890:SF1">
    <property type="entry name" value="AARF DOMAIN CONTAINING KINASE 2"/>
    <property type="match status" value="1"/>
</dbReference>
<gene>
    <name evidence="3" type="ORF">THAOC_31519</name>
</gene>
<dbReference type="AlphaFoldDB" id="K0R937"/>
<comment type="caution">
    <text evidence="3">The sequence shown here is derived from an EMBL/GenBank/DDBJ whole genome shotgun (WGS) entry which is preliminary data.</text>
</comment>
<dbReference type="PROSITE" id="PS50011">
    <property type="entry name" value="PROTEIN_KINASE_DOM"/>
    <property type="match status" value="1"/>
</dbReference>
<evidence type="ECO:0000313" key="4">
    <source>
        <dbReference type="Proteomes" id="UP000266841"/>
    </source>
</evidence>
<dbReference type="eggNOG" id="KOG1236">
    <property type="taxonomic scope" value="Eukaryota"/>
</dbReference>
<comment type="similarity">
    <text evidence="1">Belongs to the protein kinase superfamily. ADCK protein kinase family.</text>
</comment>
<dbReference type="OMA" id="SMVRTHH"/>
<dbReference type="Proteomes" id="UP000266841">
    <property type="component" value="Unassembled WGS sequence"/>
</dbReference>
<dbReference type="InterPro" id="IPR000719">
    <property type="entry name" value="Prot_kinase_dom"/>
</dbReference>
<reference evidence="3 4" key="1">
    <citation type="journal article" date="2012" name="Genome Biol.">
        <title>Genome and low-iron response of an oceanic diatom adapted to chronic iron limitation.</title>
        <authorList>
            <person name="Lommer M."/>
            <person name="Specht M."/>
            <person name="Roy A.S."/>
            <person name="Kraemer L."/>
            <person name="Andreson R."/>
            <person name="Gutowska M.A."/>
            <person name="Wolf J."/>
            <person name="Bergner S.V."/>
            <person name="Schilhabel M.B."/>
            <person name="Klostermeier U.C."/>
            <person name="Beiko R.G."/>
            <person name="Rosenstiel P."/>
            <person name="Hippler M."/>
            <person name="Laroche J."/>
        </authorList>
    </citation>
    <scope>NUCLEOTIDE SEQUENCE [LARGE SCALE GENOMIC DNA]</scope>
    <source>
        <strain evidence="3 4">CCMP1005</strain>
    </source>
</reference>